<keyword evidence="5" id="KW-0998">Cell outer membrane</keyword>
<sequence>MKQLLIIIVAIVASVVLTACGQKGPLYKTAEAETNKSTTTQPKQDKNKQAKTQSTTENKHNN</sequence>
<dbReference type="EMBL" id="QYYH01000085">
    <property type="protein sequence ID" value="RJY11338.1"/>
    <property type="molecule type" value="Genomic_DNA"/>
</dbReference>
<evidence type="ECO:0000256" key="2">
    <source>
        <dbReference type="ARBA" id="ARBA00022729"/>
    </source>
</evidence>
<feature type="region of interest" description="Disordered" evidence="7">
    <location>
        <begin position="27"/>
        <end position="62"/>
    </location>
</feature>
<evidence type="ECO:0000256" key="3">
    <source>
        <dbReference type="ARBA" id="ARBA00023136"/>
    </source>
</evidence>
<evidence type="ECO:0000256" key="1">
    <source>
        <dbReference type="ARBA" id="ARBA00004459"/>
    </source>
</evidence>
<keyword evidence="2" id="KW-0732">Signal</keyword>
<dbReference type="AlphaFoldDB" id="A0A3A6TLM6"/>
<dbReference type="PROSITE" id="PS51257">
    <property type="entry name" value="PROKAR_LIPOPROTEIN"/>
    <property type="match status" value="1"/>
</dbReference>
<keyword evidence="4" id="KW-0564">Palmitate</keyword>
<comment type="caution">
    <text evidence="8">The sequence shown here is derived from an EMBL/GenBank/DDBJ whole genome shotgun (WGS) entry which is preliminary data.</text>
</comment>
<protein>
    <recommendedName>
        <fullName evidence="10">Lipoprotein</fullName>
    </recommendedName>
</protein>
<organism evidence="8 9">
    <name type="scientific">Parashewanella spongiae</name>
    <dbReference type="NCBI Taxonomy" id="342950"/>
    <lineage>
        <taxon>Bacteria</taxon>
        <taxon>Pseudomonadati</taxon>
        <taxon>Pseudomonadota</taxon>
        <taxon>Gammaproteobacteria</taxon>
        <taxon>Alteromonadales</taxon>
        <taxon>Shewanellaceae</taxon>
        <taxon>Parashewanella</taxon>
    </lineage>
</organism>
<evidence type="ECO:0008006" key="10">
    <source>
        <dbReference type="Google" id="ProtNLM"/>
    </source>
</evidence>
<evidence type="ECO:0000256" key="6">
    <source>
        <dbReference type="ARBA" id="ARBA00023288"/>
    </source>
</evidence>
<keyword evidence="6" id="KW-0449">Lipoprotein</keyword>
<evidence type="ECO:0000256" key="5">
    <source>
        <dbReference type="ARBA" id="ARBA00023237"/>
    </source>
</evidence>
<reference evidence="8 9" key="1">
    <citation type="submission" date="2018-09" db="EMBL/GenBank/DDBJ databases">
        <title>Phylogeny of the Shewanellaceae, and recommendation for two new genera, Pseudoshewanella and Parashewanella.</title>
        <authorList>
            <person name="Wang G."/>
        </authorList>
    </citation>
    <scope>NUCLEOTIDE SEQUENCE [LARGE SCALE GENOMIC DNA]</scope>
    <source>
        <strain evidence="8 9">KCTC 22492</strain>
    </source>
</reference>
<dbReference type="InterPro" id="IPR032831">
    <property type="entry name" value="LptM_cons"/>
</dbReference>
<proteinExistence type="predicted"/>
<dbReference type="RefSeq" id="WP_121854128.1">
    <property type="nucleotide sequence ID" value="NZ_CP037952.1"/>
</dbReference>
<dbReference type="Proteomes" id="UP000273022">
    <property type="component" value="Unassembled WGS sequence"/>
</dbReference>
<accession>A0A3A6TLM6</accession>
<keyword evidence="3" id="KW-0472">Membrane</keyword>
<evidence type="ECO:0000313" key="8">
    <source>
        <dbReference type="EMBL" id="RJY11338.1"/>
    </source>
</evidence>
<evidence type="ECO:0000256" key="7">
    <source>
        <dbReference type="SAM" id="MobiDB-lite"/>
    </source>
</evidence>
<dbReference type="GO" id="GO:0009279">
    <property type="term" value="C:cell outer membrane"/>
    <property type="evidence" value="ECO:0007669"/>
    <property type="project" value="UniProtKB-SubCell"/>
</dbReference>
<comment type="subcellular location">
    <subcellularLocation>
        <location evidence="1">Cell outer membrane</location>
        <topology evidence="1">Lipid-anchor</topology>
    </subcellularLocation>
</comment>
<keyword evidence="9" id="KW-1185">Reference proteome</keyword>
<evidence type="ECO:0000256" key="4">
    <source>
        <dbReference type="ARBA" id="ARBA00023139"/>
    </source>
</evidence>
<name>A0A3A6TLM6_9GAMM</name>
<evidence type="ECO:0000313" key="9">
    <source>
        <dbReference type="Proteomes" id="UP000273022"/>
    </source>
</evidence>
<dbReference type="NCBIfam" id="NF047847">
    <property type="entry name" value="SS_mature_LptM"/>
    <property type="match status" value="1"/>
</dbReference>
<gene>
    <name evidence="8" type="ORF">D5R81_13305</name>
</gene>
<dbReference type="Pfam" id="PF13627">
    <property type="entry name" value="LptM_cons"/>
    <property type="match status" value="1"/>
</dbReference>